<feature type="transmembrane region" description="Helical" evidence="9">
    <location>
        <begin position="52"/>
        <end position="73"/>
    </location>
</feature>
<evidence type="ECO:0000256" key="7">
    <source>
        <dbReference type="ARBA" id="ARBA00023265"/>
    </source>
</evidence>
<feature type="transmembrane region" description="Helical" evidence="9">
    <location>
        <begin position="696"/>
        <end position="722"/>
    </location>
</feature>
<dbReference type="AlphaFoldDB" id="A0AAD5DJ39"/>
<dbReference type="GO" id="GO:0016020">
    <property type="term" value="C:membrane"/>
    <property type="evidence" value="ECO:0007669"/>
    <property type="project" value="UniProtKB-SubCell"/>
</dbReference>
<dbReference type="InterPro" id="IPR004326">
    <property type="entry name" value="Mlo"/>
</dbReference>
<keyword evidence="5 9" id="KW-1133">Transmembrane helix</keyword>
<keyword evidence="11" id="KW-1185">Reference proteome</keyword>
<dbReference type="PANTHER" id="PTHR31942">
    <property type="entry name" value="MLO-LIKE PROTEIN 1"/>
    <property type="match status" value="1"/>
</dbReference>
<keyword evidence="6 9" id="KW-0472">Membrane</keyword>
<evidence type="ECO:0000256" key="1">
    <source>
        <dbReference type="ARBA" id="ARBA00004141"/>
    </source>
</evidence>
<dbReference type="Proteomes" id="UP001205105">
    <property type="component" value="Unassembled WGS sequence"/>
</dbReference>
<evidence type="ECO:0000256" key="3">
    <source>
        <dbReference type="ARBA" id="ARBA00022692"/>
    </source>
</evidence>
<comment type="similarity">
    <text evidence="2">Belongs to the MLO family.</text>
</comment>
<evidence type="ECO:0000256" key="2">
    <source>
        <dbReference type="ARBA" id="ARBA00006574"/>
    </source>
</evidence>
<feature type="region of interest" description="Disordered" evidence="8">
    <location>
        <begin position="508"/>
        <end position="537"/>
    </location>
</feature>
<feature type="transmembrane region" description="Helical" evidence="9">
    <location>
        <begin position="566"/>
        <end position="586"/>
    </location>
</feature>
<sequence length="810" mass="87554">MAEGEGIAGSVLEVPTWILAIIFLCLVVFSFLVEVVVHSCTHYFERRGRHGIAKAIMVVVFELTLLGLFGLILEAFSTPISHVCVPYSTGLQEWTFLYNIKGCPCWQVALASWMILADTRGVSLCAQVDRQCLTSYVDMKAYCDCDVTADPASYAGGWRCAAGVSPAPLAQEQRYCCTRGLQCRIAPAVTAVHAKLRANFWQHKSHVAGYANASASGRLSEECLPYRQAEAVHFAIDVGRALEVLADATNNSVPTVAELLTEPVAAMASADEGGVVGPWRQRRRLTQLFSASEEEELMRLRYLVAEEQSGYSSSSSGDVTQMLPMHGSGETRCTGPFLTGDCPDGSIQALSTHVLHQIDVWVFLLALFQASVSVLVICLAELRVRLQWQRWEHQAQQQQETKEMSDVGKAASTAALGGSSDGGSSGSLGGAAANCLEAGQGAGPEGLPAAVEQQPGARKFCGVLLKAAAWLREAAICCLQALLPNTVLRRDFLAMRAIFVKATRQSGGSLGRRRAKGHHGVAGHDSNGHGSAGSGGGGVAHNGAAGSHLGPQSFLDYISTCLENDLASFVGLTLESALFVIVSLLLERVSVFGWGGNFAVVLACGLAYACNVALVALLRHRCRGGGQRRRLRSRWWPWRRPLNPYKLLRIPVRLVLFLCSFIFSTTTFSAWQFGPESCSFVNAENGGIYSLWLGRWWYGLVVSGIVLLWTIVVTLPTFSLAVHTPSHIQARLLQKQLTMAWATLQAVGGDNVAEVLESRPEQKEELEQALDHFEAVVLQARAQLASSTAPQLRPVCTPSVQRALARQLTT</sequence>
<evidence type="ECO:0000256" key="9">
    <source>
        <dbReference type="SAM" id="Phobius"/>
    </source>
</evidence>
<organism evidence="10 11">
    <name type="scientific">Chlorella ohadii</name>
    <dbReference type="NCBI Taxonomy" id="2649997"/>
    <lineage>
        <taxon>Eukaryota</taxon>
        <taxon>Viridiplantae</taxon>
        <taxon>Chlorophyta</taxon>
        <taxon>core chlorophytes</taxon>
        <taxon>Trebouxiophyceae</taxon>
        <taxon>Chlorellales</taxon>
        <taxon>Chlorellaceae</taxon>
        <taxon>Chlorella clade</taxon>
        <taxon>Chlorella</taxon>
    </lineage>
</organism>
<evidence type="ECO:0000313" key="11">
    <source>
        <dbReference type="Proteomes" id="UP001205105"/>
    </source>
</evidence>
<protein>
    <submittedName>
        <fullName evidence="10">Uncharacterized protein</fullName>
    </submittedName>
</protein>
<gene>
    <name evidence="10" type="ORF">COHA_007292</name>
</gene>
<proteinExistence type="inferred from homology"/>
<feature type="transmembrane region" description="Helical" evidence="9">
    <location>
        <begin position="598"/>
        <end position="618"/>
    </location>
</feature>
<evidence type="ECO:0000313" key="10">
    <source>
        <dbReference type="EMBL" id="KAI7838930.1"/>
    </source>
</evidence>
<evidence type="ECO:0000256" key="8">
    <source>
        <dbReference type="SAM" id="MobiDB-lite"/>
    </source>
</evidence>
<comment type="caution">
    <text evidence="10">The sequence shown here is derived from an EMBL/GenBank/DDBJ whole genome shotgun (WGS) entry which is preliminary data.</text>
</comment>
<keyword evidence="3 9" id="KW-0812">Transmembrane</keyword>
<evidence type="ECO:0000256" key="6">
    <source>
        <dbReference type="ARBA" id="ARBA00023136"/>
    </source>
</evidence>
<evidence type="ECO:0000256" key="5">
    <source>
        <dbReference type="ARBA" id="ARBA00022989"/>
    </source>
</evidence>
<comment type="subcellular location">
    <subcellularLocation>
        <location evidence="1">Membrane</location>
        <topology evidence="1">Multi-pass membrane protein</topology>
    </subcellularLocation>
</comment>
<feature type="transmembrane region" description="Helical" evidence="9">
    <location>
        <begin position="17"/>
        <end position="40"/>
    </location>
</feature>
<feature type="compositionally biased region" description="Basic residues" evidence="8">
    <location>
        <begin position="511"/>
        <end position="521"/>
    </location>
</feature>
<evidence type="ECO:0000256" key="4">
    <source>
        <dbReference type="ARBA" id="ARBA00022821"/>
    </source>
</evidence>
<feature type="transmembrane region" description="Helical" evidence="9">
    <location>
        <begin position="650"/>
        <end position="671"/>
    </location>
</feature>
<dbReference type="EMBL" id="JADXDR010000112">
    <property type="protein sequence ID" value="KAI7838930.1"/>
    <property type="molecule type" value="Genomic_DNA"/>
</dbReference>
<accession>A0AAD5DJ39</accession>
<reference evidence="10" key="1">
    <citation type="submission" date="2020-11" db="EMBL/GenBank/DDBJ databases">
        <title>Chlorella ohadii genome sequencing and assembly.</title>
        <authorList>
            <person name="Murik O."/>
            <person name="Treves H."/>
            <person name="Kedem I."/>
            <person name="Shotland Y."/>
            <person name="Kaplan A."/>
        </authorList>
    </citation>
    <scope>NUCLEOTIDE SEQUENCE</scope>
    <source>
        <strain evidence="10">1</strain>
    </source>
</reference>
<keyword evidence="7" id="KW-0568">Pathogenesis-related protein</keyword>
<name>A0AAD5DJ39_9CHLO</name>
<dbReference type="Pfam" id="PF03094">
    <property type="entry name" value="Mlo"/>
    <property type="match status" value="2"/>
</dbReference>
<dbReference type="PANTHER" id="PTHR31942:SF52">
    <property type="entry name" value="MLO-LIKE PROTEIN 1"/>
    <property type="match status" value="1"/>
</dbReference>
<feature type="transmembrane region" description="Helical" evidence="9">
    <location>
        <begin position="360"/>
        <end position="380"/>
    </location>
</feature>
<keyword evidence="4" id="KW-0611">Plant defense</keyword>
<dbReference type="GO" id="GO:0006952">
    <property type="term" value="P:defense response"/>
    <property type="evidence" value="ECO:0007669"/>
    <property type="project" value="UniProtKB-KW"/>
</dbReference>